<dbReference type="KEGG" id="laj:A0128_07650"/>
<dbReference type="RefSeq" id="WP_069606963.1">
    <property type="nucleotide sequence ID" value="NZ_CP015217.1"/>
</dbReference>
<name>A0A1D7UVY3_9LEPT</name>
<sequence>MKTTLEIPDTLYKQAKIKAAERGVSMRVLIITALEHNLKMEEEYARIKAAEKFESNRYGWPVLPKQKGIKVTNELINRLKEEEG</sequence>
<dbReference type="SUPFAM" id="SSF47598">
    <property type="entry name" value="Ribbon-helix-helix"/>
    <property type="match status" value="1"/>
</dbReference>
<accession>A0A1D7UVY3</accession>
<reference evidence="1 2" key="1">
    <citation type="submission" date="2016-04" db="EMBL/GenBank/DDBJ databases">
        <title>Complete genome seqeunce of Leptospira alstonii serovar Room22.</title>
        <authorList>
            <person name="Nally J.E."/>
            <person name="Bayles D.O."/>
            <person name="Hurley D."/>
            <person name="Fanning S."/>
            <person name="McMahon B.J."/>
            <person name="Arent Z."/>
        </authorList>
    </citation>
    <scope>NUCLEOTIDE SEQUENCE [LARGE SCALE GENOMIC DNA]</scope>
    <source>
        <strain evidence="1 2">GWTS #1</strain>
    </source>
</reference>
<proteinExistence type="predicted"/>
<protein>
    <submittedName>
        <fullName evidence="1">Antitoxin</fullName>
    </submittedName>
</protein>
<dbReference type="EMBL" id="CP015217">
    <property type="protein sequence ID" value="AOP33728.1"/>
    <property type="molecule type" value="Genomic_DNA"/>
</dbReference>
<dbReference type="GO" id="GO:0006355">
    <property type="term" value="P:regulation of DNA-templated transcription"/>
    <property type="evidence" value="ECO:0007669"/>
    <property type="project" value="InterPro"/>
</dbReference>
<organism evidence="1 2">
    <name type="scientific">Leptospira tipperaryensis</name>
    <dbReference type="NCBI Taxonomy" id="2564040"/>
    <lineage>
        <taxon>Bacteria</taxon>
        <taxon>Pseudomonadati</taxon>
        <taxon>Spirochaetota</taxon>
        <taxon>Spirochaetia</taxon>
        <taxon>Leptospirales</taxon>
        <taxon>Leptospiraceae</taxon>
        <taxon>Leptospira</taxon>
    </lineage>
</organism>
<evidence type="ECO:0000313" key="1">
    <source>
        <dbReference type="EMBL" id="AOP33728.1"/>
    </source>
</evidence>
<dbReference type="AlphaFoldDB" id="A0A1D7UVY3"/>
<keyword evidence="2" id="KW-1185">Reference proteome</keyword>
<dbReference type="Proteomes" id="UP000094197">
    <property type="component" value="Chromosome 1"/>
</dbReference>
<dbReference type="OrthoDB" id="338488at2"/>
<evidence type="ECO:0000313" key="2">
    <source>
        <dbReference type="Proteomes" id="UP000094197"/>
    </source>
</evidence>
<gene>
    <name evidence="1" type="ORF">A0128_07650</name>
</gene>
<dbReference type="InterPro" id="IPR010985">
    <property type="entry name" value="Ribbon_hlx_hlx"/>
</dbReference>